<keyword evidence="2" id="KW-1185">Reference proteome</keyword>
<gene>
    <name evidence="1" type="ORF">AC579_5460</name>
</gene>
<protein>
    <submittedName>
        <fullName evidence="1">Uncharacterized protein</fullName>
    </submittedName>
</protein>
<dbReference type="AlphaFoldDB" id="A0A139IQC3"/>
<comment type="caution">
    <text evidence="1">The sequence shown here is derived from an EMBL/GenBank/DDBJ whole genome shotgun (WGS) entry which is preliminary data.</text>
</comment>
<dbReference type="Proteomes" id="UP000073492">
    <property type="component" value="Unassembled WGS sequence"/>
</dbReference>
<sequence length="146" mass="17156">MNNQGLRDTARYCRSDIRAAAREALDAEDFGSKDIPRYACYSVWRLLLPVERDPLAACDFRTISKSCFFSTPYRNPADNEQREFMNTIKIILPDREIPEKQKWYYFPNERMTNRCFDFEIGGPMIPGTERVEEARCSIEAMVMAFW</sequence>
<name>A0A139IQC3_9PEZI</name>
<accession>A0A139IQC3</accession>
<organism evidence="1 2">
    <name type="scientific">Pseudocercospora musae</name>
    <dbReference type="NCBI Taxonomy" id="113226"/>
    <lineage>
        <taxon>Eukaryota</taxon>
        <taxon>Fungi</taxon>
        <taxon>Dikarya</taxon>
        <taxon>Ascomycota</taxon>
        <taxon>Pezizomycotina</taxon>
        <taxon>Dothideomycetes</taxon>
        <taxon>Dothideomycetidae</taxon>
        <taxon>Mycosphaerellales</taxon>
        <taxon>Mycosphaerellaceae</taxon>
        <taxon>Pseudocercospora</taxon>
    </lineage>
</organism>
<evidence type="ECO:0000313" key="1">
    <source>
        <dbReference type="EMBL" id="KXT16756.1"/>
    </source>
</evidence>
<proteinExistence type="predicted"/>
<evidence type="ECO:0000313" key="2">
    <source>
        <dbReference type="Proteomes" id="UP000073492"/>
    </source>
</evidence>
<dbReference type="EMBL" id="LFZO01000030">
    <property type="protein sequence ID" value="KXT16756.1"/>
    <property type="molecule type" value="Genomic_DNA"/>
</dbReference>
<reference evidence="1 2" key="1">
    <citation type="submission" date="2015-07" db="EMBL/GenBank/DDBJ databases">
        <title>Comparative genomics of the Sigatoka disease complex on banana suggests a link between parallel evolutionary changes in Pseudocercospora fijiensis and Pseudocercospora eumusae and increased virulence on the banana host.</title>
        <authorList>
            <person name="Chang T.-C."/>
            <person name="Salvucci A."/>
            <person name="Crous P.W."/>
            <person name="Stergiopoulos I."/>
        </authorList>
    </citation>
    <scope>NUCLEOTIDE SEQUENCE [LARGE SCALE GENOMIC DNA]</scope>
    <source>
        <strain evidence="1 2">CBS 116634</strain>
    </source>
</reference>